<dbReference type="HOGENOM" id="CLU_086035_1_0_7"/>
<protein>
    <recommendedName>
        <fullName evidence="5">DUF1449 family protein</fullName>
    </recommendedName>
</protein>
<dbReference type="OrthoDB" id="8781707at2"/>
<dbReference type="AlphaFoldDB" id="A9FSI8"/>
<feature type="region of interest" description="Disordered" evidence="1">
    <location>
        <begin position="258"/>
        <end position="297"/>
    </location>
</feature>
<evidence type="ECO:0000256" key="2">
    <source>
        <dbReference type="SAM" id="Phobius"/>
    </source>
</evidence>
<dbReference type="RefSeq" id="WP_012237869.1">
    <property type="nucleotide sequence ID" value="NC_010162.1"/>
</dbReference>
<keyword evidence="2" id="KW-1133">Transmembrane helix</keyword>
<name>A9FSI8_SORC5</name>
<feature type="transmembrane region" description="Helical" evidence="2">
    <location>
        <begin position="151"/>
        <end position="173"/>
    </location>
</feature>
<keyword evidence="4" id="KW-1185">Reference proteome</keyword>
<dbReference type="STRING" id="448385.sce5238"/>
<evidence type="ECO:0000313" key="4">
    <source>
        <dbReference type="Proteomes" id="UP000002139"/>
    </source>
</evidence>
<dbReference type="EMBL" id="AM746676">
    <property type="protein sequence ID" value="CAN95401.1"/>
    <property type="molecule type" value="Genomic_DNA"/>
</dbReference>
<dbReference type="BioCyc" id="SCEL448385:SCE_RS26880-MONOMER"/>
<evidence type="ECO:0000256" key="1">
    <source>
        <dbReference type="SAM" id="MobiDB-lite"/>
    </source>
</evidence>
<reference evidence="3 4" key="1">
    <citation type="journal article" date="2007" name="Nat. Biotechnol.">
        <title>Complete genome sequence of the myxobacterium Sorangium cellulosum.</title>
        <authorList>
            <person name="Schneiker S."/>
            <person name="Perlova O."/>
            <person name="Kaiser O."/>
            <person name="Gerth K."/>
            <person name="Alici A."/>
            <person name="Altmeyer M.O."/>
            <person name="Bartels D."/>
            <person name="Bekel T."/>
            <person name="Beyer S."/>
            <person name="Bode E."/>
            <person name="Bode H.B."/>
            <person name="Bolten C.J."/>
            <person name="Choudhuri J.V."/>
            <person name="Doss S."/>
            <person name="Elnakady Y.A."/>
            <person name="Frank B."/>
            <person name="Gaigalat L."/>
            <person name="Goesmann A."/>
            <person name="Groeger C."/>
            <person name="Gross F."/>
            <person name="Jelsbak L."/>
            <person name="Jelsbak L."/>
            <person name="Kalinowski J."/>
            <person name="Kegler C."/>
            <person name="Knauber T."/>
            <person name="Konietzny S."/>
            <person name="Kopp M."/>
            <person name="Krause L."/>
            <person name="Krug D."/>
            <person name="Linke B."/>
            <person name="Mahmud T."/>
            <person name="Martinez-Arias R."/>
            <person name="McHardy A.C."/>
            <person name="Merai M."/>
            <person name="Meyer F."/>
            <person name="Mormann S."/>
            <person name="Munoz-Dorado J."/>
            <person name="Perez J."/>
            <person name="Pradella S."/>
            <person name="Rachid S."/>
            <person name="Raddatz G."/>
            <person name="Rosenau F."/>
            <person name="Rueckert C."/>
            <person name="Sasse F."/>
            <person name="Scharfe M."/>
            <person name="Schuster S.C."/>
            <person name="Suen G."/>
            <person name="Treuner-Lange A."/>
            <person name="Velicer G.J."/>
            <person name="Vorholter F.-J."/>
            <person name="Weissman K.J."/>
            <person name="Welch R.D."/>
            <person name="Wenzel S.C."/>
            <person name="Whitworth D.E."/>
            <person name="Wilhelm S."/>
            <person name="Wittmann C."/>
            <person name="Bloecker H."/>
            <person name="Puehler A."/>
            <person name="Mueller R."/>
        </authorList>
    </citation>
    <scope>NUCLEOTIDE SEQUENCE [LARGE SCALE GENOMIC DNA]</scope>
    <source>
        <strain evidence="4">So ce56</strain>
    </source>
</reference>
<gene>
    <name evidence="3" type="ordered locus">sce5238</name>
</gene>
<dbReference type="Proteomes" id="UP000002139">
    <property type="component" value="Chromosome"/>
</dbReference>
<keyword evidence="2" id="KW-0472">Membrane</keyword>
<sequence>MAEVLAASLAFPAVIFTVALALALIYWLFVLLGAVDLDLLGGAHGDAAPPLGGLEGAAKGALEGAAKGALEGAAKGALEGAAKGSLEGAATGTADGAGGAQDAGSLLAALQLHRVPATVTLTLIATFGWFTSALSTVLVEPLWLGWGLPRWALGVAVLAGSLVAAVLSTSLAVRPLGPLFVTRHGQSKKDLVGRVCVISTGRVDERFGQATIDEGGASHILDVRCDTPGALRRGDRALLVSWDPDREIFSVEPLDALLGPPPPLAERGASRVEARPAGVEEDDAPAARAADERQHRG</sequence>
<dbReference type="eggNOG" id="ENOG5030X71">
    <property type="taxonomic scope" value="Bacteria"/>
</dbReference>
<proteinExistence type="predicted"/>
<keyword evidence="2" id="KW-0812">Transmembrane</keyword>
<feature type="transmembrane region" description="Helical" evidence="2">
    <location>
        <begin position="119"/>
        <end position="139"/>
    </location>
</feature>
<accession>A9FSI8</accession>
<dbReference type="KEGG" id="scl:sce5238"/>
<evidence type="ECO:0008006" key="5">
    <source>
        <dbReference type="Google" id="ProtNLM"/>
    </source>
</evidence>
<evidence type="ECO:0000313" key="3">
    <source>
        <dbReference type="EMBL" id="CAN95401.1"/>
    </source>
</evidence>
<organism evidence="3 4">
    <name type="scientific">Sorangium cellulosum (strain So ce56)</name>
    <name type="common">Polyangium cellulosum (strain So ce56)</name>
    <dbReference type="NCBI Taxonomy" id="448385"/>
    <lineage>
        <taxon>Bacteria</taxon>
        <taxon>Pseudomonadati</taxon>
        <taxon>Myxococcota</taxon>
        <taxon>Polyangia</taxon>
        <taxon>Polyangiales</taxon>
        <taxon>Polyangiaceae</taxon>
        <taxon>Sorangium</taxon>
    </lineage>
</organism>
<feature type="transmembrane region" description="Helical" evidence="2">
    <location>
        <begin position="6"/>
        <end position="29"/>
    </location>
</feature>